<dbReference type="PANTHER" id="PTHR12582">
    <property type="entry name" value="NETRIN RECEPTOR UNC5"/>
    <property type="match status" value="1"/>
</dbReference>
<dbReference type="GO" id="GO:0005042">
    <property type="term" value="F:netrin receptor activity"/>
    <property type="evidence" value="ECO:0007669"/>
    <property type="project" value="UniProtKB-UniRule"/>
</dbReference>
<evidence type="ECO:0000313" key="4">
    <source>
        <dbReference type="EMBL" id="PFX16104.1"/>
    </source>
</evidence>
<keyword evidence="1" id="KW-0393">Immunoglobulin domain</keyword>
<dbReference type="EMBL" id="LSMT01000576">
    <property type="protein sequence ID" value="PFX16104.1"/>
    <property type="molecule type" value="Genomic_DNA"/>
</dbReference>
<feature type="compositionally biased region" description="Basic and acidic residues" evidence="2">
    <location>
        <begin position="113"/>
        <end position="135"/>
    </location>
</feature>
<feature type="compositionally biased region" description="Polar residues" evidence="2">
    <location>
        <begin position="256"/>
        <end position="274"/>
    </location>
</feature>
<dbReference type="InterPro" id="IPR037936">
    <property type="entry name" value="UNC5A-D"/>
</dbReference>
<evidence type="ECO:0000313" key="5">
    <source>
        <dbReference type="Proteomes" id="UP000225706"/>
    </source>
</evidence>
<protein>
    <recommendedName>
        <fullName evidence="1">Netrin receptor UNC5</fullName>
    </recommendedName>
</protein>
<dbReference type="Pfam" id="PF00791">
    <property type="entry name" value="ZU5"/>
    <property type="match status" value="1"/>
</dbReference>
<comment type="caution">
    <text evidence="4">The sequence shown here is derived from an EMBL/GenBank/DDBJ whole genome shotgun (WGS) entry which is preliminary data.</text>
</comment>
<proteinExistence type="inferred from homology"/>
<keyword evidence="5" id="KW-1185">Reference proteome</keyword>
<name>A0A2B4RCL8_STYPI</name>
<comment type="similarity">
    <text evidence="1">Belongs to the unc-5 family.</text>
</comment>
<feature type="region of interest" description="Disordered" evidence="2">
    <location>
        <begin position="1294"/>
        <end position="1392"/>
    </location>
</feature>
<comment type="subcellular location">
    <subcellularLocation>
        <location evidence="1">Cell membrane</location>
        <topology evidence="1">Single-pass type I membrane protein</topology>
    </subcellularLocation>
</comment>
<evidence type="ECO:0000256" key="2">
    <source>
        <dbReference type="SAM" id="MobiDB-lite"/>
    </source>
</evidence>
<feature type="compositionally biased region" description="Basic and acidic residues" evidence="2">
    <location>
        <begin position="7"/>
        <end position="16"/>
    </location>
</feature>
<evidence type="ECO:0000256" key="1">
    <source>
        <dbReference type="RuleBase" id="RU367033"/>
    </source>
</evidence>
<dbReference type="GO" id="GO:0005886">
    <property type="term" value="C:plasma membrane"/>
    <property type="evidence" value="ECO:0007669"/>
    <property type="project" value="UniProtKB-SubCell"/>
</dbReference>
<keyword evidence="1" id="KW-0675">Receptor</keyword>
<evidence type="ECO:0000259" key="3">
    <source>
        <dbReference type="Pfam" id="PF00791"/>
    </source>
</evidence>
<comment type="function">
    <text evidence="1">Receptor for netrin required for axon guidance. Mediates axon repulsion of neuronal growth cones in the developing nervous system upon ligand binding.</text>
</comment>
<dbReference type="InterPro" id="IPR000906">
    <property type="entry name" value="ZU5_dom"/>
</dbReference>
<sequence length="1502" mass="169485">MKLSLNDLKHGRKTLERAPPPKTPTVIPTSQDDDNTGALSVASVRERFEQKRIPPQKPNATQSPSQGRGKPTEEKVLSVASARAKFEQELKPVNKGPHPWKPTPKYRNQSKTDLLRLDKNSNAKGHGNKEPPRKELPNIFRIGAAPSKPAKPTNLRFMLKKYKDKIILSNSLTSSTQTSTKADTPVIDTSWNVHQQVRRLLELLPSRALNTEALLRPSLRLLLRTSEEIRVLASTPTISEPSKENPLLRFEHYKETSITSPPSWKQNEGNQKKTGSQRRDGWIYLIDQGNTEPNRKELPTLCDIGAAPQKPARPDYLKFNLRKYWHMIAISKGVRNIAKTSSGSKSNEGAGYLDLEENCDYGAAEPPMITRNVTRLTPGEAEDSKDATASKVITDKGVSLSVKGVNLICPPGAVKDPVSIRLTLEEPYRYCYLIARCGLHNDVLFVSPIVNCRPNGQKFEKYVTLKVTLNRKRVKSDGDLLVLHGTRTGQSQIINWEDITNESKFDLQTKNLEVRINQFSLIAVLARLTLVRTKEIVTRLNLMPFNYNLSVLLKLNKQQSPFDELALVFMSQDTYREEYYRDHEDSAIMRLKKDGFEELPIDSKNAQESICIYNKEIITISVQLGEDYKPANNQQECFEVVVDSCAWWNTGHVIKLPLQVCNTNSKIVCGKILVKGEFGHVRENKFCQQDLCGYVRHVLGVKKAIFDVKAVAQKLELPAETQRQVLTCWQSEAKQLELVLLHWREKHGDAANPNHLKKALEELEPEEYKVKERGQMHIDHLRELAFKIAGLEHHDTDVMKYFDREVEKLCSAVLRDCCIENATSKEEVESAIQTENFASVLVMKKRLPESVGKTCTRMFSSQEDEFNTSSFLCVVSELIQCIKEIFREEKIQRTLSGLRGVTEEATLQKITSGIRDAAYDKSIFKLLSEVCHILEILCRNNNDDRQRESRIQSWGSCAMMAVMLHFLERFFQCAEACRLYRRLKLFSFSIRDIMSNPTAYEGSFLRDFHNVAVSLLKFARFDPSHLVQFELKDPNYSINNQTKDDIKYDTSKEMFSQLFWMIKKCEENLQLEATAHVHVGGQLLTLGAFEAMVILPESFSEVVENAPIASFPVSFKSETDGESSNLRVTLYSTQKDNIGKALEYLQDALDGQLSLSKQTEIKETSLKLLNVAKAGTDVRLRLTHIWGSGTLGVESNTFVPLGYSSPETHNNLEITDEPDQQAVGESSLLPVAGTSEYIADNHNRGNDFMTGPSSAELIPSLTSTTRQTGILRSLLKEFIIGMNLSLNDLKHGRKTLKRAPPPKAPTVIPTSQDDGNTGALSVASVRERFEQKRIPPQKPNATQSPSQGRGKPPEEKVLSVASARAKFEQELKPVNKGPHPWKPTPNDRNQSETDLLRLDKNSNAKGHGNIEPPRKELPKIFRIGAAPSKPVKPTNLRFMLKKYKDKIILSNSVTSSTQTSTKEDKCEETDEIYEDTEDLYDDVQSVLPRNGDDQSNDVYEAV</sequence>
<accession>A0A2B4RCL8</accession>
<feature type="region of interest" description="Disordered" evidence="2">
    <location>
        <begin position="1"/>
        <end position="135"/>
    </location>
</feature>
<dbReference type="OrthoDB" id="5984598at2759"/>
<dbReference type="Proteomes" id="UP000225706">
    <property type="component" value="Unassembled WGS sequence"/>
</dbReference>
<organism evidence="4 5">
    <name type="scientific">Stylophora pistillata</name>
    <name type="common">Smooth cauliflower coral</name>
    <dbReference type="NCBI Taxonomy" id="50429"/>
    <lineage>
        <taxon>Eukaryota</taxon>
        <taxon>Metazoa</taxon>
        <taxon>Cnidaria</taxon>
        <taxon>Anthozoa</taxon>
        <taxon>Hexacorallia</taxon>
        <taxon>Scleractinia</taxon>
        <taxon>Astrocoeniina</taxon>
        <taxon>Pocilloporidae</taxon>
        <taxon>Stylophora</taxon>
    </lineage>
</organism>
<dbReference type="PANTHER" id="PTHR12582:SF41">
    <property type="entry name" value="UNC5C-LIKE PROTEIN"/>
    <property type="match status" value="1"/>
</dbReference>
<feature type="compositionally biased region" description="Polar residues" evidence="2">
    <location>
        <begin position="1308"/>
        <end position="1319"/>
    </location>
</feature>
<gene>
    <name evidence="4" type="ORF">AWC38_SpisGene19643</name>
</gene>
<keyword evidence="1" id="KW-0217">Developmental protein</keyword>
<dbReference type="Gene3D" id="2.60.220.30">
    <property type="match status" value="1"/>
</dbReference>
<feature type="domain" description="ZU5" evidence="3">
    <location>
        <begin position="390"/>
        <end position="468"/>
    </location>
</feature>
<feature type="region of interest" description="Disordered" evidence="2">
    <location>
        <begin position="256"/>
        <end position="278"/>
    </location>
</feature>
<reference evidence="5" key="1">
    <citation type="journal article" date="2017" name="bioRxiv">
        <title>Comparative analysis of the genomes of Stylophora pistillata and Acropora digitifera provides evidence for extensive differences between species of corals.</title>
        <authorList>
            <person name="Voolstra C.R."/>
            <person name="Li Y."/>
            <person name="Liew Y.J."/>
            <person name="Baumgarten S."/>
            <person name="Zoccola D."/>
            <person name="Flot J.-F."/>
            <person name="Tambutte S."/>
            <person name="Allemand D."/>
            <person name="Aranda M."/>
        </authorList>
    </citation>
    <scope>NUCLEOTIDE SEQUENCE [LARGE SCALE GENOMIC DNA]</scope>
</reference>